<evidence type="ECO:0008006" key="5">
    <source>
        <dbReference type="Google" id="ProtNLM"/>
    </source>
</evidence>
<accession>A0A1X2IJ94</accession>
<name>A0A1X2IJ94_9FUNG</name>
<feature type="compositionally biased region" description="Polar residues" evidence="1">
    <location>
        <begin position="103"/>
        <end position="121"/>
    </location>
</feature>
<protein>
    <recommendedName>
        <fullName evidence="5">DUF148 domain-containing protein</fullName>
    </recommendedName>
</protein>
<evidence type="ECO:0000256" key="1">
    <source>
        <dbReference type="SAM" id="MobiDB-lite"/>
    </source>
</evidence>
<dbReference type="OrthoDB" id="2261950at2759"/>
<keyword evidence="2" id="KW-0732">Signal</keyword>
<evidence type="ECO:0000313" key="4">
    <source>
        <dbReference type="Proteomes" id="UP000193560"/>
    </source>
</evidence>
<reference evidence="3 4" key="1">
    <citation type="submission" date="2016-07" db="EMBL/GenBank/DDBJ databases">
        <title>Pervasive Adenine N6-methylation of Active Genes in Fungi.</title>
        <authorList>
            <consortium name="DOE Joint Genome Institute"/>
            <person name="Mondo S.J."/>
            <person name="Dannebaum R.O."/>
            <person name="Kuo R.C."/>
            <person name="Labutti K."/>
            <person name="Haridas S."/>
            <person name="Kuo A."/>
            <person name="Salamov A."/>
            <person name="Ahrendt S.R."/>
            <person name="Lipzen A."/>
            <person name="Sullivan W."/>
            <person name="Andreopoulos W.B."/>
            <person name="Clum A."/>
            <person name="Lindquist E."/>
            <person name="Daum C."/>
            <person name="Ramamoorthy G.K."/>
            <person name="Gryganskyi A."/>
            <person name="Culley D."/>
            <person name="Magnuson J.K."/>
            <person name="James T.Y."/>
            <person name="O'Malley M.A."/>
            <person name="Stajich J.E."/>
            <person name="Spatafora J.W."/>
            <person name="Visel A."/>
            <person name="Grigoriev I.V."/>
        </authorList>
    </citation>
    <scope>NUCLEOTIDE SEQUENCE [LARGE SCALE GENOMIC DNA]</scope>
    <source>
        <strain evidence="3 4">NRRL 1336</strain>
    </source>
</reference>
<keyword evidence="4" id="KW-1185">Reference proteome</keyword>
<dbReference type="Proteomes" id="UP000193560">
    <property type="component" value="Unassembled WGS sequence"/>
</dbReference>
<evidence type="ECO:0000256" key="2">
    <source>
        <dbReference type="SAM" id="SignalP"/>
    </source>
</evidence>
<organism evidence="3 4">
    <name type="scientific">Absidia repens</name>
    <dbReference type="NCBI Taxonomy" id="90262"/>
    <lineage>
        <taxon>Eukaryota</taxon>
        <taxon>Fungi</taxon>
        <taxon>Fungi incertae sedis</taxon>
        <taxon>Mucoromycota</taxon>
        <taxon>Mucoromycotina</taxon>
        <taxon>Mucoromycetes</taxon>
        <taxon>Mucorales</taxon>
        <taxon>Cunninghamellaceae</taxon>
        <taxon>Absidia</taxon>
    </lineage>
</organism>
<evidence type="ECO:0000313" key="3">
    <source>
        <dbReference type="EMBL" id="ORZ17614.1"/>
    </source>
</evidence>
<comment type="caution">
    <text evidence="3">The sequence shown here is derived from an EMBL/GenBank/DDBJ whole genome shotgun (WGS) entry which is preliminary data.</text>
</comment>
<dbReference type="AlphaFoldDB" id="A0A1X2IJ94"/>
<feature type="region of interest" description="Disordered" evidence="1">
    <location>
        <begin position="102"/>
        <end position="121"/>
    </location>
</feature>
<feature type="signal peptide" evidence="2">
    <location>
        <begin position="1"/>
        <end position="20"/>
    </location>
</feature>
<feature type="chain" id="PRO_5012620288" description="DUF148 domain-containing protein" evidence="2">
    <location>
        <begin position="21"/>
        <end position="121"/>
    </location>
</feature>
<sequence>MRGVYTYLILVIAMLGLSMAAEPICYDHTVLSRWHTFELSLNTKSTTVKQAQRQWTLFSGSLKKQYPNTASQLDEIKQLTRHYKSIAQWQNLATSIKMKLDLPSSSPTPTKEVSHDNQATW</sequence>
<proteinExistence type="predicted"/>
<dbReference type="EMBL" id="MCGE01000009">
    <property type="protein sequence ID" value="ORZ17614.1"/>
    <property type="molecule type" value="Genomic_DNA"/>
</dbReference>
<dbReference type="STRING" id="90262.A0A1X2IJ94"/>
<gene>
    <name evidence="3" type="ORF">BCR42DRAFT_412117</name>
</gene>